<sequence>MQTVELLLDELGDAAVRGEWQRLADAGLPSQALHTGSTNAPHITLAVARAIPEAEEAAVANLSKALPLPVELGALVVFGSRRLALARLVLAQPPLLSLHEQTAAALQDCPGVPQYLVPGRWTPHVTLARGLTPSQVAAALETLGQVDVVSGAVTAMRRWDSDQRQAWLL</sequence>
<protein>
    <submittedName>
        <fullName evidence="1">2'-5' RNA ligase</fullName>
    </submittedName>
</protein>
<organism evidence="1 2">
    <name type="scientific">Pedococcus cremeus</name>
    <dbReference type="NCBI Taxonomy" id="587636"/>
    <lineage>
        <taxon>Bacteria</taxon>
        <taxon>Bacillati</taxon>
        <taxon>Actinomycetota</taxon>
        <taxon>Actinomycetes</taxon>
        <taxon>Micrococcales</taxon>
        <taxon>Intrasporangiaceae</taxon>
        <taxon>Pedococcus</taxon>
    </lineage>
</organism>
<dbReference type="EMBL" id="FOHB01000004">
    <property type="protein sequence ID" value="SES27487.1"/>
    <property type="molecule type" value="Genomic_DNA"/>
</dbReference>
<keyword evidence="2" id="KW-1185">Reference proteome</keyword>
<evidence type="ECO:0000313" key="2">
    <source>
        <dbReference type="Proteomes" id="UP000199019"/>
    </source>
</evidence>
<dbReference type="Proteomes" id="UP000199019">
    <property type="component" value="Unassembled WGS sequence"/>
</dbReference>
<dbReference type="RefSeq" id="WP_091758911.1">
    <property type="nucleotide sequence ID" value="NZ_FOHB01000004.1"/>
</dbReference>
<dbReference type="Gene3D" id="3.90.1140.10">
    <property type="entry name" value="Cyclic phosphodiesterase"/>
    <property type="match status" value="1"/>
</dbReference>
<dbReference type="AlphaFoldDB" id="A0A1H9W1C5"/>
<dbReference type="STRING" id="587636.SAMN05216199_2700"/>
<dbReference type="InterPro" id="IPR009097">
    <property type="entry name" value="Cyclic_Pdiesterase"/>
</dbReference>
<dbReference type="GO" id="GO:0016874">
    <property type="term" value="F:ligase activity"/>
    <property type="evidence" value="ECO:0007669"/>
    <property type="project" value="UniProtKB-KW"/>
</dbReference>
<accession>A0A1H9W1C5</accession>
<gene>
    <name evidence="1" type="ORF">SAMN05216199_2700</name>
</gene>
<name>A0A1H9W1C5_9MICO</name>
<dbReference type="OrthoDB" id="3397424at2"/>
<evidence type="ECO:0000313" key="1">
    <source>
        <dbReference type="EMBL" id="SES27487.1"/>
    </source>
</evidence>
<dbReference type="Pfam" id="PF13563">
    <property type="entry name" value="2_5_RNA_ligase2"/>
    <property type="match status" value="1"/>
</dbReference>
<keyword evidence="1" id="KW-0436">Ligase</keyword>
<proteinExistence type="predicted"/>
<reference evidence="2" key="1">
    <citation type="submission" date="2016-10" db="EMBL/GenBank/DDBJ databases">
        <authorList>
            <person name="Varghese N."/>
            <person name="Submissions S."/>
        </authorList>
    </citation>
    <scope>NUCLEOTIDE SEQUENCE [LARGE SCALE GENOMIC DNA]</scope>
    <source>
        <strain evidence="2">CGMCC 1.6963</strain>
    </source>
</reference>
<dbReference type="SUPFAM" id="SSF55144">
    <property type="entry name" value="LigT-like"/>
    <property type="match status" value="1"/>
</dbReference>